<feature type="repeat" description="WD" evidence="1">
    <location>
        <begin position="342"/>
        <end position="380"/>
    </location>
</feature>
<dbReference type="GO" id="GO:0046540">
    <property type="term" value="C:U4/U6 x U5 tri-snRNP complex"/>
    <property type="evidence" value="ECO:0007669"/>
    <property type="project" value="TreeGrafter"/>
</dbReference>
<feature type="region of interest" description="Disordered" evidence="2">
    <location>
        <begin position="416"/>
        <end position="437"/>
    </location>
</feature>
<keyword evidence="1" id="KW-0853">WD repeat</keyword>
<evidence type="ECO:0000313" key="3">
    <source>
        <dbReference type="EMBL" id="KAG7168901.1"/>
    </source>
</evidence>
<dbReference type="GO" id="GO:0000398">
    <property type="term" value="P:mRNA splicing, via spliceosome"/>
    <property type="evidence" value="ECO:0007669"/>
    <property type="project" value="TreeGrafter"/>
</dbReference>
<dbReference type="PROSITE" id="PS00678">
    <property type="entry name" value="WD_REPEATS_1"/>
    <property type="match status" value="1"/>
</dbReference>
<dbReference type="PANTHER" id="PTHR19846">
    <property type="entry name" value="WD40 REPEAT PROTEIN"/>
    <property type="match status" value="1"/>
</dbReference>
<dbReference type="PROSITE" id="PS50082">
    <property type="entry name" value="WD_REPEATS_2"/>
    <property type="match status" value="5"/>
</dbReference>
<reference evidence="3" key="1">
    <citation type="journal article" date="2021" name="Sci. Adv.">
        <title>The American lobster genome reveals insights on longevity, neural, and immune adaptations.</title>
        <authorList>
            <person name="Polinski J.M."/>
            <person name="Zimin A.V."/>
            <person name="Clark K.F."/>
            <person name="Kohn A.B."/>
            <person name="Sadowski N."/>
            <person name="Timp W."/>
            <person name="Ptitsyn A."/>
            <person name="Khanna P."/>
            <person name="Romanova D.Y."/>
            <person name="Williams P."/>
            <person name="Greenwood S.J."/>
            <person name="Moroz L.L."/>
            <person name="Walt D.R."/>
            <person name="Bodnar A.G."/>
        </authorList>
    </citation>
    <scope>NUCLEOTIDE SEQUENCE</scope>
    <source>
        <strain evidence="3">GMGI-L3</strain>
    </source>
</reference>
<dbReference type="InterPro" id="IPR001680">
    <property type="entry name" value="WD40_rpt"/>
</dbReference>
<feature type="repeat" description="WD" evidence="1">
    <location>
        <begin position="75"/>
        <end position="114"/>
    </location>
</feature>
<evidence type="ECO:0000256" key="2">
    <source>
        <dbReference type="SAM" id="MobiDB-lite"/>
    </source>
</evidence>
<organism evidence="3 4">
    <name type="scientific">Homarus americanus</name>
    <name type="common">American lobster</name>
    <dbReference type="NCBI Taxonomy" id="6706"/>
    <lineage>
        <taxon>Eukaryota</taxon>
        <taxon>Metazoa</taxon>
        <taxon>Ecdysozoa</taxon>
        <taxon>Arthropoda</taxon>
        <taxon>Crustacea</taxon>
        <taxon>Multicrustacea</taxon>
        <taxon>Malacostraca</taxon>
        <taxon>Eumalacostraca</taxon>
        <taxon>Eucarida</taxon>
        <taxon>Decapoda</taxon>
        <taxon>Pleocyemata</taxon>
        <taxon>Astacidea</taxon>
        <taxon>Nephropoidea</taxon>
        <taxon>Nephropidae</taxon>
        <taxon>Homarus</taxon>
    </lineage>
</organism>
<dbReference type="PROSITE" id="PS50294">
    <property type="entry name" value="WD_REPEATS_REGION"/>
    <property type="match status" value="2"/>
</dbReference>
<dbReference type="AlphaFoldDB" id="A0A8J5K3W2"/>
<gene>
    <name evidence="3" type="primary">Wdr86-L1</name>
    <name evidence="3" type="ORF">Hamer_G011576</name>
</gene>
<feature type="repeat" description="WD" evidence="1">
    <location>
        <begin position="18"/>
        <end position="53"/>
    </location>
</feature>
<accession>A0A8J5K3W2</accession>
<comment type="caution">
    <text evidence="3">The sequence shown here is derived from an EMBL/GenBank/DDBJ whole genome shotgun (WGS) entry which is preliminary data.</text>
</comment>
<dbReference type="InterPro" id="IPR019775">
    <property type="entry name" value="WD40_repeat_CS"/>
</dbReference>
<dbReference type="OrthoDB" id="674604at2759"/>
<dbReference type="EMBL" id="JAHLQT010018664">
    <property type="protein sequence ID" value="KAG7168901.1"/>
    <property type="molecule type" value="Genomic_DNA"/>
</dbReference>
<dbReference type="PANTHER" id="PTHR19846:SF0">
    <property type="entry name" value="PRE-MRNA PROCESSING FACTOR 4"/>
    <property type="match status" value="1"/>
</dbReference>
<dbReference type="SMART" id="SM00320">
    <property type="entry name" value="WD40"/>
    <property type="match status" value="8"/>
</dbReference>
<dbReference type="GO" id="GO:0017070">
    <property type="term" value="F:U6 snRNA binding"/>
    <property type="evidence" value="ECO:0007669"/>
    <property type="project" value="TreeGrafter"/>
</dbReference>
<keyword evidence="4" id="KW-1185">Reference proteome</keyword>
<evidence type="ECO:0000256" key="1">
    <source>
        <dbReference type="PROSITE-ProRule" id="PRU00221"/>
    </source>
</evidence>
<dbReference type="Pfam" id="PF00400">
    <property type="entry name" value="WD40"/>
    <property type="match status" value="6"/>
</dbReference>
<protein>
    <submittedName>
        <fullName evidence="3">WD repeat-containing protein 86-like 1</fullName>
    </submittedName>
</protein>
<proteinExistence type="predicted"/>
<dbReference type="GO" id="GO:0030621">
    <property type="term" value="F:U4 snRNA binding"/>
    <property type="evidence" value="ECO:0007669"/>
    <property type="project" value="TreeGrafter"/>
</dbReference>
<feature type="repeat" description="WD" evidence="1">
    <location>
        <begin position="193"/>
        <end position="218"/>
    </location>
</feature>
<sequence>MGSGASKEGLEGEPLETVDVHTGGINCMSLSEDSSLLVTGSDDKTVRMWSTKTEPIEDLGVLDSNTKGIMDLGVLTGHTSFIQCAVVYDTYVITGSKDTTIKRWDMASADCEFTYEGHTGRINRLICTGEFIFSTSHDKTARAWLFDTEDVDDPTDACIRVLEGHTSVVSPLIFIPGHDTGIPDENGLNINPGDLIVTASFDNTVKVWSFDTGACLKTLKGHRKPITCMDTDPKGRILYTAGQDRCIIAWDINMGKKMKVVEDAHTGAILYLRVVNRLMYTSGTDHTAKCWVREGLENTRTYKDHTDSVACAKFHNGILYTVCNDGFVRAFDAKSGALKRKYKGHENAVTCLTVCVNEYEGQVYTRLMTGGNDSTVRVWNATDLSDKIPLIQQPVDRDYTRVQSKRLDELNQHLDDYMPDDSLNKSSGQTVPGGIKNNLDDSDLNIIDAD</sequence>
<name>A0A8J5K3W2_HOMAM</name>
<dbReference type="CDD" id="cd00200">
    <property type="entry name" value="WD40"/>
    <property type="match status" value="1"/>
</dbReference>
<dbReference type="Proteomes" id="UP000747542">
    <property type="component" value="Unassembled WGS sequence"/>
</dbReference>
<feature type="repeat" description="WD" evidence="1">
    <location>
        <begin position="219"/>
        <end position="260"/>
    </location>
</feature>
<evidence type="ECO:0000313" key="4">
    <source>
        <dbReference type="Proteomes" id="UP000747542"/>
    </source>
</evidence>